<evidence type="ECO:0000256" key="2">
    <source>
        <dbReference type="ARBA" id="ARBA00022723"/>
    </source>
</evidence>
<feature type="chain" id="PRO_5047282243" evidence="5">
    <location>
        <begin position="26"/>
        <end position="124"/>
    </location>
</feature>
<evidence type="ECO:0000313" key="8">
    <source>
        <dbReference type="Proteomes" id="UP000675880"/>
    </source>
</evidence>
<gene>
    <name evidence="7" type="ORF">NSPZN2_30641</name>
</gene>
<keyword evidence="5" id="KW-0732">Signal</keyword>
<evidence type="ECO:0000259" key="6">
    <source>
        <dbReference type="PROSITE" id="PS51007"/>
    </source>
</evidence>
<evidence type="ECO:0000256" key="3">
    <source>
        <dbReference type="ARBA" id="ARBA00023004"/>
    </source>
</evidence>
<organism evidence="7 8">
    <name type="scientific">Nitrospira defluvii</name>
    <dbReference type="NCBI Taxonomy" id="330214"/>
    <lineage>
        <taxon>Bacteria</taxon>
        <taxon>Pseudomonadati</taxon>
        <taxon>Nitrospirota</taxon>
        <taxon>Nitrospiria</taxon>
        <taxon>Nitrospirales</taxon>
        <taxon>Nitrospiraceae</taxon>
        <taxon>Nitrospira</taxon>
    </lineage>
</organism>
<keyword evidence="2 4" id="KW-0479">Metal-binding</keyword>
<keyword evidence="3 4" id="KW-0408">Iron</keyword>
<reference evidence="7 8" key="1">
    <citation type="submission" date="2021-02" db="EMBL/GenBank/DDBJ databases">
        <authorList>
            <person name="Han P."/>
        </authorList>
    </citation>
    <scope>NUCLEOTIDE SEQUENCE [LARGE SCALE GENOMIC DNA]</scope>
    <source>
        <strain evidence="7">Candidatus Nitrospira sp. ZN2</strain>
    </source>
</reference>
<dbReference type="PANTHER" id="PTHR33751">
    <property type="entry name" value="CBB3-TYPE CYTOCHROME C OXIDASE SUBUNIT FIXP"/>
    <property type="match status" value="1"/>
</dbReference>
<protein>
    <submittedName>
        <fullName evidence="7">Cytochrome c oxidase polypeptide II</fullName>
    </submittedName>
</protein>
<feature type="domain" description="Cytochrome c" evidence="6">
    <location>
        <begin position="31"/>
        <end position="116"/>
    </location>
</feature>
<dbReference type="Gene3D" id="1.10.760.10">
    <property type="entry name" value="Cytochrome c-like domain"/>
    <property type="match status" value="1"/>
</dbReference>
<name>A0ABN7LTP7_9BACT</name>
<comment type="caution">
    <text evidence="7">The sequence shown here is derived from an EMBL/GenBank/DDBJ whole genome shotgun (WGS) entry which is preliminary data.</text>
</comment>
<dbReference type="PANTHER" id="PTHR33751:SF1">
    <property type="entry name" value="CBB3-TYPE CYTOCHROME C OXIDASE SUBUNIT FIXP"/>
    <property type="match status" value="1"/>
</dbReference>
<dbReference type="Proteomes" id="UP000675880">
    <property type="component" value="Unassembled WGS sequence"/>
</dbReference>
<keyword evidence="1 4" id="KW-0349">Heme</keyword>
<dbReference type="SUPFAM" id="SSF46626">
    <property type="entry name" value="Cytochrome c"/>
    <property type="match status" value="1"/>
</dbReference>
<dbReference type="RefSeq" id="WP_213042774.1">
    <property type="nucleotide sequence ID" value="NZ_CAJNBJ010000016.1"/>
</dbReference>
<evidence type="ECO:0000313" key="7">
    <source>
        <dbReference type="EMBL" id="CAE6760929.1"/>
    </source>
</evidence>
<dbReference type="Pfam" id="PF00034">
    <property type="entry name" value="Cytochrom_C"/>
    <property type="match status" value="1"/>
</dbReference>
<evidence type="ECO:0000256" key="1">
    <source>
        <dbReference type="ARBA" id="ARBA00022617"/>
    </source>
</evidence>
<dbReference type="InterPro" id="IPR050597">
    <property type="entry name" value="Cytochrome_c_Oxidase_Subunit"/>
</dbReference>
<keyword evidence="8" id="KW-1185">Reference proteome</keyword>
<sequence>MKVRAGAIAVLSGILFSAMVGGVCAGDGNTGNAGKGKTLYANLCIRCHGVEGKGNGVMTFTPPVADLTAPAAQSKLDATLLKTIHDGRKNTAMGAWKFVLTDEEIRDVTAYIRVLGTGANRTLP</sequence>
<evidence type="ECO:0000256" key="5">
    <source>
        <dbReference type="SAM" id="SignalP"/>
    </source>
</evidence>
<dbReference type="PROSITE" id="PS51007">
    <property type="entry name" value="CYTC"/>
    <property type="match status" value="1"/>
</dbReference>
<dbReference type="InterPro" id="IPR036909">
    <property type="entry name" value="Cyt_c-like_dom_sf"/>
</dbReference>
<dbReference type="EMBL" id="CAJNBJ010000016">
    <property type="protein sequence ID" value="CAE6760929.1"/>
    <property type="molecule type" value="Genomic_DNA"/>
</dbReference>
<proteinExistence type="predicted"/>
<feature type="signal peptide" evidence="5">
    <location>
        <begin position="1"/>
        <end position="25"/>
    </location>
</feature>
<dbReference type="InterPro" id="IPR009056">
    <property type="entry name" value="Cyt_c-like_dom"/>
</dbReference>
<accession>A0ABN7LTP7</accession>
<evidence type="ECO:0000256" key="4">
    <source>
        <dbReference type="PROSITE-ProRule" id="PRU00433"/>
    </source>
</evidence>